<protein>
    <submittedName>
        <fullName evidence="2">Uncharacterized protein</fullName>
    </submittedName>
</protein>
<organism evidence="2 3">
    <name type="scientific">Mycena sanguinolenta</name>
    <dbReference type="NCBI Taxonomy" id="230812"/>
    <lineage>
        <taxon>Eukaryota</taxon>
        <taxon>Fungi</taxon>
        <taxon>Dikarya</taxon>
        <taxon>Basidiomycota</taxon>
        <taxon>Agaricomycotina</taxon>
        <taxon>Agaricomycetes</taxon>
        <taxon>Agaricomycetidae</taxon>
        <taxon>Agaricales</taxon>
        <taxon>Marasmiineae</taxon>
        <taxon>Mycenaceae</taxon>
        <taxon>Mycena</taxon>
    </lineage>
</organism>
<keyword evidence="3" id="KW-1185">Reference proteome</keyword>
<dbReference type="EMBL" id="JACAZH010000002">
    <property type="protein sequence ID" value="KAF7374296.1"/>
    <property type="molecule type" value="Genomic_DNA"/>
</dbReference>
<name>A0A8H6ZCD8_9AGAR</name>
<feature type="compositionally biased region" description="Basic and acidic residues" evidence="1">
    <location>
        <begin position="63"/>
        <end position="80"/>
    </location>
</feature>
<evidence type="ECO:0000313" key="3">
    <source>
        <dbReference type="Proteomes" id="UP000623467"/>
    </source>
</evidence>
<gene>
    <name evidence="2" type="ORF">MSAN_00312800</name>
</gene>
<feature type="region of interest" description="Disordered" evidence="1">
    <location>
        <begin position="1"/>
        <end position="88"/>
    </location>
</feature>
<feature type="region of interest" description="Disordered" evidence="1">
    <location>
        <begin position="189"/>
        <end position="208"/>
    </location>
</feature>
<proteinExistence type="predicted"/>
<evidence type="ECO:0000313" key="2">
    <source>
        <dbReference type="EMBL" id="KAF7374296.1"/>
    </source>
</evidence>
<sequence length="284" mass="30856">MTPSPRQRHGNNDNNSGNNEHNDNDIFESASAPHIRRAIRLDAPQARARQSAVPGPALPRRRGHEEAKDSTSARAKKSEDSDPDAANSDAVLRPCGGYACGDIRCGSCARSLLARWRPARILPRVACLLDARQRRLASSVRVRLSRLGFLFSHTQRIPRSLSPSSFHSPGGAYGPSIWIVAPPLEHRPPLPSGADGIPSPKQPRCPRSSCCLREPKSSIFRRSSLLHFTLSPYSLSAHPNWSKALHGADLPFSLFGDTSTSTSPHRSSSVVYLCLGRRQAAGVG</sequence>
<dbReference type="AlphaFoldDB" id="A0A8H6ZCD8"/>
<comment type="caution">
    <text evidence="2">The sequence shown here is derived from an EMBL/GenBank/DDBJ whole genome shotgun (WGS) entry which is preliminary data.</text>
</comment>
<evidence type="ECO:0000256" key="1">
    <source>
        <dbReference type="SAM" id="MobiDB-lite"/>
    </source>
</evidence>
<accession>A0A8H6ZCD8</accession>
<dbReference type="Proteomes" id="UP000623467">
    <property type="component" value="Unassembled WGS sequence"/>
</dbReference>
<reference evidence="2" key="1">
    <citation type="submission" date="2020-05" db="EMBL/GenBank/DDBJ databases">
        <title>Mycena genomes resolve the evolution of fungal bioluminescence.</title>
        <authorList>
            <person name="Tsai I.J."/>
        </authorList>
    </citation>
    <scope>NUCLEOTIDE SEQUENCE</scope>
    <source>
        <strain evidence="2">160909Yilan</strain>
    </source>
</reference>